<evidence type="ECO:0008006" key="3">
    <source>
        <dbReference type="Google" id="ProtNLM"/>
    </source>
</evidence>
<dbReference type="PANTHER" id="PTHR37610:SF40">
    <property type="entry name" value="OS01G0909600 PROTEIN"/>
    <property type="match status" value="1"/>
</dbReference>
<accession>A0A0D2ZZI4</accession>
<reference evidence="1" key="2">
    <citation type="submission" date="2015-06" db="UniProtKB">
        <authorList>
            <consortium name="EnsemblPlants"/>
        </authorList>
    </citation>
    <scope>IDENTIFICATION</scope>
</reference>
<dbReference type="Gramene" id="Bo12997s010.1">
    <property type="protein sequence ID" value="Bo12997s010.1"/>
    <property type="gene ID" value="Bo12997s010"/>
</dbReference>
<reference evidence="1" key="1">
    <citation type="journal article" date="2014" name="Genome Biol.">
        <title>Transcriptome and methylome profiling reveals relics of genome dominance in the mesopolyploid Brassica oleracea.</title>
        <authorList>
            <person name="Parkin I.A."/>
            <person name="Koh C."/>
            <person name="Tang H."/>
            <person name="Robinson S.J."/>
            <person name="Kagale S."/>
            <person name="Clarke W.E."/>
            <person name="Town C.D."/>
            <person name="Nixon J."/>
            <person name="Krishnakumar V."/>
            <person name="Bidwell S.L."/>
            <person name="Denoeud F."/>
            <person name="Belcram H."/>
            <person name="Links M.G."/>
            <person name="Just J."/>
            <person name="Clarke C."/>
            <person name="Bender T."/>
            <person name="Huebert T."/>
            <person name="Mason A.S."/>
            <person name="Pires J.C."/>
            <person name="Barker G."/>
            <person name="Moore J."/>
            <person name="Walley P.G."/>
            <person name="Manoli S."/>
            <person name="Batley J."/>
            <person name="Edwards D."/>
            <person name="Nelson M.N."/>
            <person name="Wang X."/>
            <person name="Paterson A.H."/>
            <person name="King G."/>
            <person name="Bancroft I."/>
            <person name="Chalhoub B."/>
            <person name="Sharpe A.G."/>
        </authorList>
    </citation>
    <scope>NUCLEOTIDE SEQUENCE [LARGE SCALE GENOMIC DNA]</scope>
    <source>
        <strain evidence="1">cv. TO1000</strain>
    </source>
</reference>
<evidence type="ECO:0000313" key="1">
    <source>
        <dbReference type="EnsemblPlants" id="Bo12997s010.1"/>
    </source>
</evidence>
<name>A0A0D2ZZI4_BRAOL</name>
<evidence type="ECO:0000313" key="2">
    <source>
        <dbReference type="Proteomes" id="UP000032141"/>
    </source>
</evidence>
<organism evidence="1 2">
    <name type="scientific">Brassica oleracea var. oleracea</name>
    <dbReference type="NCBI Taxonomy" id="109376"/>
    <lineage>
        <taxon>Eukaryota</taxon>
        <taxon>Viridiplantae</taxon>
        <taxon>Streptophyta</taxon>
        <taxon>Embryophyta</taxon>
        <taxon>Tracheophyta</taxon>
        <taxon>Spermatophyta</taxon>
        <taxon>Magnoliopsida</taxon>
        <taxon>eudicotyledons</taxon>
        <taxon>Gunneridae</taxon>
        <taxon>Pentapetalae</taxon>
        <taxon>rosids</taxon>
        <taxon>malvids</taxon>
        <taxon>Brassicales</taxon>
        <taxon>Brassicaceae</taxon>
        <taxon>Brassiceae</taxon>
        <taxon>Brassica</taxon>
    </lineage>
</organism>
<dbReference type="Pfam" id="PF14223">
    <property type="entry name" value="Retrotran_gag_2"/>
    <property type="match status" value="1"/>
</dbReference>
<dbReference type="HOGENOM" id="CLU_1637782_0_0_1"/>
<protein>
    <recommendedName>
        <fullName evidence="3">Retrotransposon gag domain-containing protein</fullName>
    </recommendedName>
</protein>
<dbReference type="PANTHER" id="PTHR37610">
    <property type="entry name" value="CCHC-TYPE DOMAIN-CONTAINING PROTEIN"/>
    <property type="match status" value="1"/>
</dbReference>
<dbReference type="OMA" id="WKHIELV"/>
<dbReference type="Proteomes" id="UP000032141">
    <property type="component" value="Unassembled WGS sequence"/>
</dbReference>
<keyword evidence="2" id="KW-1185">Reference proteome</keyword>
<sequence>LLWSRLVKTAVGSKGIWGHITQSEAPKLITYEGDKEIVECDEEKWEQDDQLVMSILQRSLEVSILEAYSYCETAKDLWDTLKKVYGNISNLSRVFEVKRAINSLTQEDMEFTKHLGRFRALWSELEMLRPGTTNLDELAERREQDKVFGLLLTLNPSY</sequence>
<proteinExistence type="predicted"/>
<dbReference type="eggNOG" id="KOG0017">
    <property type="taxonomic scope" value="Eukaryota"/>
</dbReference>
<dbReference type="AlphaFoldDB" id="A0A0D2ZZI4"/>
<dbReference type="EnsemblPlants" id="Bo12997s010.1">
    <property type="protein sequence ID" value="Bo12997s010.1"/>
    <property type="gene ID" value="Bo12997s010"/>
</dbReference>